<proteinExistence type="predicted"/>
<dbReference type="AlphaFoldDB" id="A0A6A6ZY44"/>
<reference evidence="1" key="1">
    <citation type="journal article" date="2020" name="Stud. Mycol.">
        <title>101 Dothideomycetes genomes: a test case for predicting lifestyles and emergence of pathogens.</title>
        <authorList>
            <person name="Haridas S."/>
            <person name="Albert R."/>
            <person name="Binder M."/>
            <person name="Bloem J."/>
            <person name="Labutti K."/>
            <person name="Salamov A."/>
            <person name="Andreopoulos B."/>
            <person name="Baker S."/>
            <person name="Barry K."/>
            <person name="Bills G."/>
            <person name="Bluhm B."/>
            <person name="Cannon C."/>
            <person name="Castanera R."/>
            <person name="Culley D."/>
            <person name="Daum C."/>
            <person name="Ezra D."/>
            <person name="Gonzalez J."/>
            <person name="Henrissat B."/>
            <person name="Kuo A."/>
            <person name="Liang C."/>
            <person name="Lipzen A."/>
            <person name="Lutzoni F."/>
            <person name="Magnuson J."/>
            <person name="Mondo S."/>
            <person name="Nolan M."/>
            <person name="Ohm R."/>
            <person name="Pangilinan J."/>
            <person name="Park H.-J."/>
            <person name="Ramirez L."/>
            <person name="Alfaro M."/>
            <person name="Sun H."/>
            <person name="Tritt A."/>
            <person name="Yoshinaga Y."/>
            <person name="Zwiers L.-H."/>
            <person name="Turgeon B."/>
            <person name="Goodwin S."/>
            <person name="Spatafora J."/>
            <person name="Crous P."/>
            <person name="Grigoriev I."/>
        </authorList>
    </citation>
    <scope>NUCLEOTIDE SEQUENCE</scope>
    <source>
        <strain evidence="1">CBS 113818</strain>
    </source>
</reference>
<name>A0A6A6ZY44_9PLEO</name>
<organism evidence="1 2">
    <name type="scientific">Ophiobolus disseminans</name>
    <dbReference type="NCBI Taxonomy" id="1469910"/>
    <lineage>
        <taxon>Eukaryota</taxon>
        <taxon>Fungi</taxon>
        <taxon>Dikarya</taxon>
        <taxon>Ascomycota</taxon>
        <taxon>Pezizomycotina</taxon>
        <taxon>Dothideomycetes</taxon>
        <taxon>Pleosporomycetidae</taxon>
        <taxon>Pleosporales</taxon>
        <taxon>Pleosporineae</taxon>
        <taxon>Phaeosphaeriaceae</taxon>
        <taxon>Ophiobolus</taxon>
    </lineage>
</organism>
<evidence type="ECO:0000313" key="2">
    <source>
        <dbReference type="Proteomes" id="UP000799424"/>
    </source>
</evidence>
<sequence length="644" mass="73657">MTYVHRIAVANPEVTAYQILVSEAHGELAEDRNWNNSDKVNPGDAVLYHHEWTNRNERPFAFSSANKQWMLDVEVRGLNSEYHGRTVELTMWDEDTYATRFHKRSAFFAQSNQPVASAEGVAVFRITGDGKSPLGFFGAYRFWIRHPGDHHSIGPNHSVTLEAYYLSTPALPLFFGKGIPLLFLRMFVLPQRDSIADRSIEKWVSNVTEICFGSKKPFDRQPSSTKDHWLIYNTTGGGASSFTSGYGRLGLNLEAWLDAYRNWKQHSVYTRVNCYDQAAITEVALCLGVSHHQVHWEYHQVHGFIDTKLVGWGRVNSPYFDDIKTRPLYENKQDPDRAPFNNHAYLSWSKKPLTPEFYDNYNYIMSGDKIPDHAAYAETAKGFEAKHETKLYMIDACGGPHVGNENRAAYEAKIERIPNFTECFSTYVKDSYKASPAKWKEEHHLGTGVTELHNLLPASKQVDYQNAIKRIIKLTTTTGTPQVLIKPNIPTLQDVFRNYVNLRMRPRWNDNSKEYPIRPYTMRDGTTIHEVKINFSFGAHTRLDRAASMRIAVNDKPGAAQEALAKHLAFKALSIENAGAKLDKRSSVYEVVKYYKTVPVVGTYYIRAFVWQNVAVEVTVEHDDEWEECDNALLNKVFLSLIEM</sequence>
<dbReference type="EMBL" id="MU006228">
    <property type="protein sequence ID" value="KAF2825245.1"/>
    <property type="molecule type" value="Genomic_DNA"/>
</dbReference>
<keyword evidence="2" id="KW-1185">Reference proteome</keyword>
<accession>A0A6A6ZY44</accession>
<gene>
    <name evidence="1" type="ORF">CC86DRAFT_419102</name>
</gene>
<protein>
    <submittedName>
        <fullName evidence="1">Uncharacterized protein</fullName>
    </submittedName>
</protein>
<dbReference type="Proteomes" id="UP000799424">
    <property type="component" value="Unassembled WGS sequence"/>
</dbReference>
<dbReference type="OrthoDB" id="5065353at2759"/>
<evidence type="ECO:0000313" key="1">
    <source>
        <dbReference type="EMBL" id="KAF2825245.1"/>
    </source>
</evidence>